<feature type="non-terminal residue" evidence="1">
    <location>
        <position position="1"/>
    </location>
</feature>
<dbReference type="Proteomes" id="UP000789920">
    <property type="component" value="Unassembled WGS sequence"/>
</dbReference>
<keyword evidence="2" id="KW-1185">Reference proteome</keyword>
<proteinExistence type="predicted"/>
<comment type="caution">
    <text evidence="1">The sequence shown here is derived from an EMBL/GenBank/DDBJ whole genome shotgun (WGS) entry which is preliminary data.</text>
</comment>
<organism evidence="1 2">
    <name type="scientific">Racocetra persica</name>
    <dbReference type="NCBI Taxonomy" id="160502"/>
    <lineage>
        <taxon>Eukaryota</taxon>
        <taxon>Fungi</taxon>
        <taxon>Fungi incertae sedis</taxon>
        <taxon>Mucoromycota</taxon>
        <taxon>Glomeromycotina</taxon>
        <taxon>Glomeromycetes</taxon>
        <taxon>Diversisporales</taxon>
        <taxon>Gigasporaceae</taxon>
        <taxon>Racocetra</taxon>
    </lineage>
</organism>
<accession>A0ACA9S646</accession>
<evidence type="ECO:0000313" key="2">
    <source>
        <dbReference type="Proteomes" id="UP000789920"/>
    </source>
</evidence>
<evidence type="ECO:0000313" key="1">
    <source>
        <dbReference type="EMBL" id="CAG8827263.1"/>
    </source>
</evidence>
<dbReference type="EMBL" id="CAJVQC010093525">
    <property type="protein sequence ID" value="CAG8827263.1"/>
    <property type="molecule type" value="Genomic_DNA"/>
</dbReference>
<name>A0ACA9S646_9GLOM</name>
<gene>
    <name evidence="1" type="ORF">RPERSI_LOCUS26939</name>
</gene>
<protein>
    <submittedName>
        <fullName evidence="1">8200_t:CDS:1</fullName>
    </submittedName>
</protein>
<reference evidence="1" key="1">
    <citation type="submission" date="2021-06" db="EMBL/GenBank/DDBJ databases">
        <authorList>
            <person name="Kallberg Y."/>
            <person name="Tangrot J."/>
            <person name="Rosling A."/>
        </authorList>
    </citation>
    <scope>NUCLEOTIDE SEQUENCE</scope>
    <source>
        <strain evidence="1">MA461A</strain>
    </source>
</reference>
<sequence>IWLDRKGYVKDEYYQRRLKEDVEKLGLTIKIVWLETKSNSSSQVQVQQASVFVNFVHNIIYH</sequence>
<feature type="non-terminal residue" evidence="1">
    <location>
        <position position="62"/>
    </location>
</feature>